<dbReference type="OrthoDB" id="5125954at2"/>
<feature type="compositionally biased region" description="Low complexity" evidence="1">
    <location>
        <begin position="53"/>
        <end position="80"/>
    </location>
</feature>
<comment type="caution">
    <text evidence="3">The sequence shown here is derived from an EMBL/GenBank/DDBJ whole genome shotgun (WGS) entry which is preliminary data.</text>
</comment>
<evidence type="ECO:0000313" key="3">
    <source>
        <dbReference type="EMBL" id="THG35219.1"/>
    </source>
</evidence>
<reference evidence="3 4" key="1">
    <citation type="submission" date="2019-04" db="EMBL/GenBank/DDBJ databases">
        <authorList>
            <person name="Jiang L."/>
        </authorList>
    </citation>
    <scope>NUCLEOTIDE SEQUENCE [LARGE SCALE GENOMIC DNA]</scope>
    <source>
        <strain evidence="3 4">YIM 131861</strain>
    </source>
</reference>
<name>A0A4S4FW80_9MICO</name>
<gene>
    <name evidence="3" type="ORF">E6C70_03930</name>
</gene>
<keyword evidence="2" id="KW-0812">Transmembrane</keyword>
<evidence type="ECO:0000313" key="4">
    <source>
        <dbReference type="Proteomes" id="UP000307380"/>
    </source>
</evidence>
<accession>A0A4S4FW80</accession>
<keyword evidence="2" id="KW-1133">Transmembrane helix</keyword>
<organism evidence="3 4">
    <name type="scientific">Orlajensenia flava</name>
    <dbReference type="NCBI Taxonomy" id="2565934"/>
    <lineage>
        <taxon>Bacteria</taxon>
        <taxon>Bacillati</taxon>
        <taxon>Actinomycetota</taxon>
        <taxon>Actinomycetes</taxon>
        <taxon>Micrococcales</taxon>
        <taxon>Microbacteriaceae</taxon>
        <taxon>Orlajensenia</taxon>
    </lineage>
</organism>
<evidence type="ECO:0000256" key="2">
    <source>
        <dbReference type="SAM" id="Phobius"/>
    </source>
</evidence>
<dbReference type="AlphaFoldDB" id="A0A4S4FW80"/>
<protein>
    <submittedName>
        <fullName evidence="3">Uncharacterized protein</fullName>
    </submittedName>
</protein>
<evidence type="ECO:0000256" key="1">
    <source>
        <dbReference type="SAM" id="MobiDB-lite"/>
    </source>
</evidence>
<feature type="region of interest" description="Disordered" evidence="1">
    <location>
        <begin position="1"/>
        <end position="201"/>
    </location>
</feature>
<feature type="compositionally biased region" description="Basic and acidic residues" evidence="1">
    <location>
        <begin position="12"/>
        <end position="21"/>
    </location>
</feature>
<keyword evidence="2" id="KW-0472">Membrane</keyword>
<keyword evidence="4" id="KW-1185">Reference proteome</keyword>
<dbReference type="EMBL" id="SSSN01000003">
    <property type="protein sequence ID" value="THG35219.1"/>
    <property type="molecule type" value="Genomic_DNA"/>
</dbReference>
<feature type="transmembrane region" description="Helical" evidence="2">
    <location>
        <begin position="387"/>
        <end position="413"/>
    </location>
</feature>
<proteinExistence type="predicted"/>
<dbReference type="RefSeq" id="WP_136422395.1">
    <property type="nucleotide sequence ID" value="NZ_SSSN01000003.1"/>
</dbReference>
<dbReference type="Proteomes" id="UP000307380">
    <property type="component" value="Unassembled WGS sequence"/>
</dbReference>
<feature type="region of interest" description="Disordered" evidence="1">
    <location>
        <begin position="352"/>
        <end position="379"/>
    </location>
</feature>
<sequence length="417" mass="42453">MTTGEQPLTRRQAREAERSRDVAPPSTPQQSRRAVVPEPTTGGAAPHLAMGFPSSADALASAAEAEARSTRPAVATAAPSVTPPTPTTAPPASFSPPAGGFRPHSFQPTDAPAAPNGVSAMEPVPQRTLTRRELRASLASQDTAEPHTDVVAVIRPAADAPAEPTVAEGSRRATWTPPAEDESGQRPVWAATPPPADAESPAPVLAAASPMPVFSSPVSASGSASSASAPLAVPPPAAAIPAPPLSVDDTGSHKPMGHWSVESDHDTDPKGMAPQAFDQLLSRGISSGGVPTTTNALILPAIPTAGDGPSARNTGEVLVTGSFDLPSSFGSTGAHPDRIDSSDIDRMFEAEDDAPATGAQPIRASRAVSSHTATREVIKPPTKEKRWSVPFLLSLAAVVLGVGVIGLVIAGFVSGIF</sequence>